<proteinExistence type="predicted"/>
<evidence type="ECO:0000256" key="1">
    <source>
        <dbReference type="SAM" id="MobiDB-lite"/>
    </source>
</evidence>
<gene>
    <name evidence="2" type="ORF">RS030_152401</name>
</gene>
<feature type="compositionally biased region" description="Low complexity" evidence="1">
    <location>
        <begin position="521"/>
        <end position="530"/>
    </location>
</feature>
<organism evidence="2 3">
    <name type="scientific">Cryptosporidium xiaoi</name>
    <dbReference type="NCBI Taxonomy" id="659607"/>
    <lineage>
        <taxon>Eukaryota</taxon>
        <taxon>Sar</taxon>
        <taxon>Alveolata</taxon>
        <taxon>Apicomplexa</taxon>
        <taxon>Conoidasida</taxon>
        <taxon>Coccidia</taxon>
        <taxon>Eucoccidiorida</taxon>
        <taxon>Eimeriorina</taxon>
        <taxon>Cryptosporidiidae</taxon>
        <taxon>Cryptosporidium</taxon>
    </lineage>
</organism>
<evidence type="ECO:0000313" key="3">
    <source>
        <dbReference type="Proteomes" id="UP001311799"/>
    </source>
</evidence>
<protein>
    <submittedName>
        <fullName evidence="2">SNF5 like</fullName>
    </submittedName>
</protein>
<sequence length="594" mass="68351">MGRRKRSKVCSDKDYEEGQDIEVPSSPYNESKKRLFFEDPLMDNIQIENISISDVRRITNKTFDFLRSTGLRQTHISATSGINQSILSIILRDPGTKTISLNRKRDIVAKLCEYYRKVNEGIISHDPQTAPKICTRKKSTEDVQRKRVGNTVSVDSHFIKKTSETNFENGSDLQTVEIANNECPKNREVDPLNKELIDNIHSNENACTLQKNKYEEPFDSGERCGDYYIVDLCVNCLNKGVKSEKELLEFKETSSGPIFSYIYGGHDLEYLDMESTSYIENIVPAFENRDLSFLRFSMSHPILIPLTVNMRHYTVNEGSGSTRDNGNSHLTKPNPVAFLSSIKGKGYKADNFVWRSTSETELLWSYIENLCRERHLSPFISDRNKRKIFLWLRKEIQNYKNLYLEFLYIIWKSGINPASNPDLMYEINLNETHDDVVIIDKFKWNISQSTFLLKKQIGQIVSDLKLPHELFSALLHSALKQLFDSIIDFMRNFDGGRVNTSFDYSIDEPQKPNSHKADDTSSICSSGASSTANKGDLRSDYNTEFVSTNRIIKWGDDAELDYDSDDNAIIYPIVESAAVKKQIENRNRFTKRRF</sequence>
<accession>A0AAV9Y0G1</accession>
<comment type="caution">
    <text evidence="2">The sequence shown here is derived from an EMBL/GenBank/DDBJ whole genome shotgun (WGS) entry which is preliminary data.</text>
</comment>
<feature type="region of interest" description="Disordered" evidence="1">
    <location>
        <begin position="504"/>
        <end position="535"/>
    </location>
</feature>
<feature type="region of interest" description="Disordered" evidence="1">
    <location>
        <begin position="1"/>
        <end position="24"/>
    </location>
</feature>
<name>A0AAV9Y0G1_9CRYT</name>
<dbReference type="EMBL" id="JAWDEY010000006">
    <property type="protein sequence ID" value="KAK6590453.1"/>
    <property type="molecule type" value="Genomic_DNA"/>
</dbReference>
<evidence type="ECO:0000313" key="2">
    <source>
        <dbReference type="EMBL" id="KAK6590453.1"/>
    </source>
</evidence>
<keyword evidence="3" id="KW-1185">Reference proteome</keyword>
<dbReference type="Proteomes" id="UP001311799">
    <property type="component" value="Unassembled WGS sequence"/>
</dbReference>
<dbReference type="AlphaFoldDB" id="A0AAV9Y0G1"/>
<reference evidence="2 3" key="1">
    <citation type="submission" date="2023-10" db="EMBL/GenBank/DDBJ databases">
        <title>Comparative genomics analysis reveals potential genetic determinants of host preference in Cryptosporidium xiaoi.</title>
        <authorList>
            <person name="Xiao L."/>
            <person name="Li J."/>
        </authorList>
    </citation>
    <scope>NUCLEOTIDE SEQUENCE [LARGE SCALE GENOMIC DNA]</scope>
    <source>
        <strain evidence="2 3">52996</strain>
    </source>
</reference>